<evidence type="ECO:0000313" key="2">
    <source>
        <dbReference type="Proteomes" id="UP000807115"/>
    </source>
</evidence>
<sequence>MVGTWQQATWVQTSDAPGVGGRWPPRFYKASRAVPALLATRNPDPHDHTVLCARLPHSPRYAARAHEP</sequence>
<reference evidence="1" key="1">
    <citation type="journal article" date="2019" name="BMC Genomics">
        <title>A new reference genome for Sorghum bicolor reveals high levels of sequence similarity between sweet and grain genotypes: implications for the genetics of sugar metabolism.</title>
        <authorList>
            <person name="Cooper E.A."/>
            <person name="Brenton Z.W."/>
            <person name="Flinn B.S."/>
            <person name="Jenkins J."/>
            <person name="Shu S."/>
            <person name="Flowers D."/>
            <person name="Luo F."/>
            <person name="Wang Y."/>
            <person name="Xia P."/>
            <person name="Barry K."/>
            <person name="Daum C."/>
            <person name="Lipzen A."/>
            <person name="Yoshinaga Y."/>
            <person name="Schmutz J."/>
            <person name="Saski C."/>
            <person name="Vermerris W."/>
            <person name="Kresovich S."/>
        </authorList>
    </citation>
    <scope>NUCLEOTIDE SEQUENCE</scope>
</reference>
<dbReference type="Proteomes" id="UP000807115">
    <property type="component" value="Chromosome 4"/>
</dbReference>
<evidence type="ECO:0000313" key="1">
    <source>
        <dbReference type="EMBL" id="KAG0534685.1"/>
    </source>
</evidence>
<proteinExistence type="predicted"/>
<accession>A0A921UKQ3</accession>
<reference evidence="1" key="2">
    <citation type="submission" date="2020-10" db="EMBL/GenBank/DDBJ databases">
        <authorList>
            <person name="Cooper E.A."/>
            <person name="Brenton Z.W."/>
            <person name="Flinn B.S."/>
            <person name="Jenkins J."/>
            <person name="Shu S."/>
            <person name="Flowers D."/>
            <person name="Luo F."/>
            <person name="Wang Y."/>
            <person name="Xia P."/>
            <person name="Barry K."/>
            <person name="Daum C."/>
            <person name="Lipzen A."/>
            <person name="Yoshinaga Y."/>
            <person name="Schmutz J."/>
            <person name="Saski C."/>
            <person name="Vermerris W."/>
            <person name="Kresovich S."/>
        </authorList>
    </citation>
    <scope>NUCLEOTIDE SEQUENCE</scope>
</reference>
<gene>
    <name evidence="1" type="ORF">BDA96_04G300600</name>
</gene>
<dbReference type="AlphaFoldDB" id="A0A921UKQ3"/>
<comment type="caution">
    <text evidence="1">The sequence shown here is derived from an EMBL/GenBank/DDBJ whole genome shotgun (WGS) entry which is preliminary data.</text>
</comment>
<protein>
    <submittedName>
        <fullName evidence="1">Uncharacterized protein</fullName>
    </submittedName>
</protein>
<dbReference type="EMBL" id="CM027683">
    <property type="protein sequence ID" value="KAG0534685.1"/>
    <property type="molecule type" value="Genomic_DNA"/>
</dbReference>
<organism evidence="1 2">
    <name type="scientific">Sorghum bicolor</name>
    <name type="common">Sorghum</name>
    <name type="synonym">Sorghum vulgare</name>
    <dbReference type="NCBI Taxonomy" id="4558"/>
    <lineage>
        <taxon>Eukaryota</taxon>
        <taxon>Viridiplantae</taxon>
        <taxon>Streptophyta</taxon>
        <taxon>Embryophyta</taxon>
        <taxon>Tracheophyta</taxon>
        <taxon>Spermatophyta</taxon>
        <taxon>Magnoliopsida</taxon>
        <taxon>Liliopsida</taxon>
        <taxon>Poales</taxon>
        <taxon>Poaceae</taxon>
        <taxon>PACMAD clade</taxon>
        <taxon>Panicoideae</taxon>
        <taxon>Andropogonodae</taxon>
        <taxon>Andropogoneae</taxon>
        <taxon>Sorghinae</taxon>
        <taxon>Sorghum</taxon>
    </lineage>
</organism>
<name>A0A921UKQ3_SORBI</name>